<comment type="caution">
    <text evidence="2">The sequence shown here is derived from an EMBL/GenBank/DDBJ whole genome shotgun (WGS) entry which is preliminary data.</text>
</comment>
<dbReference type="SUPFAM" id="SSF51905">
    <property type="entry name" value="FAD/NAD(P)-binding domain"/>
    <property type="match status" value="2"/>
</dbReference>
<dbReference type="PRINTS" id="PR00368">
    <property type="entry name" value="FADPNR"/>
</dbReference>
<dbReference type="PRINTS" id="PR00469">
    <property type="entry name" value="PNDRDTASEII"/>
</dbReference>
<keyword evidence="3" id="KW-1185">Reference proteome</keyword>
<dbReference type="Pfam" id="PF13738">
    <property type="entry name" value="Pyr_redox_3"/>
    <property type="match status" value="1"/>
</dbReference>
<evidence type="ECO:0000313" key="2">
    <source>
        <dbReference type="EMBL" id="MFB9631598.1"/>
    </source>
</evidence>
<dbReference type="InterPro" id="IPR050982">
    <property type="entry name" value="Auxin_biosynth/cation_transpt"/>
</dbReference>
<gene>
    <name evidence="2" type="ORF">ACFFSA_51795</name>
</gene>
<evidence type="ECO:0000313" key="3">
    <source>
        <dbReference type="Proteomes" id="UP001589532"/>
    </source>
</evidence>
<dbReference type="PANTHER" id="PTHR43539">
    <property type="entry name" value="FLAVIN-BINDING MONOOXYGENASE-LIKE PROTEIN (AFU_ORTHOLOGUE AFUA_4G09220)"/>
    <property type="match status" value="1"/>
</dbReference>
<proteinExistence type="predicted"/>
<evidence type="ECO:0000256" key="1">
    <source>
        <dbReference type="ARBA" id="ARBA00023002"/>
    </source>
</evidence>
<protein>
    <submittedName>
        <fullName evidence="2">FAD-dependent oxidoreductase</fullName>
    </submittedName>
</protein>
<sequence>MGRPRGFRRFHVIVEETEVVVIGAGQAGLSSAYFLRRFGFEPVVLDAGDGAGGAWRHRSPSLTMDKVHGIFDLPGVPRDLEVDGRRPVAEVVPAYYAAYEEELALDVVRPVKVTSVRRDPDGRLVLATGAGEWSARAVVNATGTWTRPHWPYYPGAAGFEGRQLHYASYRGPEEFSGRHVIVVGGGASAMHVLSEIAGVAAGTAWVTRRLPVFRDGDFGENARREAVALVEERVRAGLPPQSVVGVTGLGYSTVVREALAKGVLNRLPMFDRVTAHGVTWPADEHSATGGFLAADTIIWATGFRSALDHLAPLRLREPGGGIKVDGTQAVNEPALQLVGYGPSASTIGANRAGRTAARNVRGYLAGRPARPAA</sequence>
<dbReference type="RefSeq" id="WP_344984112.1">
    <property type="nucleotide sequence ID" value="NZ_BAAAXV010000001.1"/>
</dbReference>
<dbReference type="InterPro" id="IPR036188">
    <property type="entry name" value="FAD/NAD-bd_sf"/>
</dbReference>
<organism evidence="2 3">
    <name type="scientific">Nonomuraea helvata</name>
    <dbReference type="NCBI Taxonomy" id="37484"/>
    <lineage>
        <taxon>Bacteria</taxon>
        <taxon>Bacillati</taxon>
        <taxon>Actinomycetota</taxon>
        <taxon>Actinomycetes</taxon>
        <taxon>Streptosporangiales</taxon>
        <taxon>Streptosporangiaceae</taxon>
        <taxon>Nonomuraea</taxon>
    </lineage>
</organism>
<dbReference type="PANTHER" id="PTHR43539:SF78">
    <property type="entry name" value="FLAVIN-CONTAINING MONOOXYGENASE"/>
    <property type="match status" value="1"/>
</dbReference>
<dbReference type="EMBL" id="JBHMBW010000106">
    <property type="protein sequence ID" value="MFB9631598.1"/>
    <property type="molecule type" value="Genomic_DNA"/>
</dbReference>
<keyword evidence="1" id="KW-0560">Oxidoreductase</keyword>
<accession>A0ABV5SKI3</accession>
<dbReference type="Proteomes" id="UP001589532">
    <property type="component" value="Unassembled WGS sequence"/>
</dbReference>
<dbReference type="Gene3D" id="3.50.50.60">
    <property type="entry name" value="FAD/NAD(P)-binding domain"/>
    <property type="match status" value="1"/>
</dbReference>
<name>A0ABV5SKI3_9ACTN</name>
<reference evidence="2 3" key="1">
    <citation type="submission" date="2024-09" db="EMBL/GenBank/DDBJ databases">
        <authorList>
            <person name="Sun Q."/>
            <person name="Mori K."/>
        </authorList>
    </citation>
    <scope>NUCLEOTIDE SEQUENCE [LARGE SCALE GENOMIC DNA]</scope>
    <source>
        <strain evidence="2 3">JCM 3143</strain>
    </source>
</reference>